<comment type="caution">
    <text evidence="11">The sequence shown here is derived from an EMBL/GenBank/DDBJ whole genome shotgun (WGS) entry which is preliminary data.</text>
</comment>
<dbReference type="GO" id="GO:0004640">
    <property type="term" value="F:phosphoribosylanthranilate isomerase activity"/>
    <property type="evidence" value="ECO:0007669"/>
    <property type="project" value="UniProtKB-UniRule"/>
</dbReference>
<dbReference type="UniPathway" id="UPA00035">
    <property type="reaction ID" value="UER00042"/>
</dbReference>
<name>A0A2N8HCW5_9BACT</name>
<evidence type="ECO:0000313" key="11">
    <source>
        <dbReference type="EMBL" id="PNC17731.1"/>
    </source>
</evidence>
<keyword evidence="8 9" id="KW-0413">Isomerase</keyword>
<evidence type="ECO:0000256" key="5">
    <source>
        <dbReference type="ARBA" id="ARBA00022605"/>
    </source>
</evidence>
<keyword evidence="5 9" id="KW-0028">Amino-acid biosynthesis</keyword>
<dbReference type="Gene3D" id="3.20.20.70">
    <property type="entry name" value="Aldolase class I"/>
    <property type="match status" value="1"/>
</dbReference>
<proteinExistence type="inferred from homology"/>
<accession>A0A2N8HCW5</accession>
<dbReference type="CDD" id="cd00405">
    <property type="entry name" value="PRAI"/>
    <property type="match status" value="1"/>
</dbReference>
<gene>
    <name evidence="9" type="primary">trpF</name>
    <name evidence="11" type="ORF">CXU22_08275</name>
</gene>
<sequence length="215" mass="23374">MKKHSFAIKVCGITRQSDLSTAMGMGAHFCGFVFHPGSPRYIAPERAAALDSALVRRVGVFVNQDAEEIMETMKTARLEFAQLHGAQSLDCARRIGPEKVIRVLWPDRYESLDALQKEMELWADSCAWFLLDAGSHGGGHGVSLDWNALAALKSPRPWFLAGGLSSASLNKALEQCTPNGIDLNSGVEAIPGQKSPQKLLAALKPLISYTPYHIA</sequence>
<dbReference type="AlphaFoldDB" id="A0A2N8HCW5"/>
<dbReference type="GO" id="GO:0000162">
    <property type="term" value="P:L-tryptophan biosynthetic process"/>
    <property type="evidence" value="ECO:0007669"/>
    <property type="project" value="UniProtKB-UniRule"/>
</dbReference>
<comment type="similarity">
    <text evidence="9">Belongs to the TrpF family.</text>
</comment>
<evidence type="ECO:0000256" key="1">
    <source>
        <dbReference type="ARBA" id="ARBA00001164"/>
    </source>
</evidence>
<reference evidence="11 12" key="1">
    <citation type="journal article" date="2017" name="BMC Genomics">
        <title>Genome sequencing of 39 Akkermansia muciniphila isolates reveals its population structure, genomic and functional diverisity, and global distribution in mammalian gut microbiotas.</title>
        <authorList>
            <person name="Guo X."/>
            <person name="Li S."/>
            <person name="Zhang J."/>
            <person name="Wu F."/>
            <person name="Li X."/>
            <person name="Wu D."/>
            <person name="Zhang M."/>
            <person name="Ou Z."/>
            <person name="Jie Z."/>
            <person name="Yan Q."/>
            <person name="Li P."/>
            <person name="Yi J."/>
            <person name="Peng Y."/>
        </authorList>
    </citation>
    <scope>NUCLEOTIDE SEQUENCE [LARGE SCALE GENOMIC DNA]</scope>
    <source>
        <strain evidence="11 12">GP24</strain>
    </source>
</reference>
<evidence type="ECO:0000256" key="8">
    <source>
        <dbReference type="ARBA" id="ARBA00023235"/>
    </source>
</evidence>
<dbReference type="SUPFAM" id="SSF51366">
    <property type="entry name" value="Ribulose-phoshate binding barrel"/>
    <property type="match status" value="1"/>
</dbReference>
<keyword evidence="6 9" id="KW-0822">Tryptophan biosynthesis</keyword>
<evidence type="ECO:0000256" key="2">
    <source>
        <dbReference type="ARBA" id="ARBA00004664"/>
    </source>
</evidence>
<dbReference type="InterPro" id="IPR013785">
    <property type="entry name" value="Aldolase_TIM"/>
</dbReference>
<evidence type="ECO:0000256" key="4">
    <source>
        <dbReference type="ARBA" id="ARBA00022272"/>
    </source>
</evidence>
<dbReference type="EC" id="5.3.1.24" evidence="3 9"/>
<evidence type="ECO:0000256" key="9">
    <source>
        <dbReference type="HAMAP-Rule" id="MF_00135"/>
    </source>
</evidence>
<dbReference type="InterPro" id="IPR044643">
    <property type="entry name" value="TrpF_fam"/>
</dbReference>
<feature type="domain" description="N-(5'phosphoribosyl) anthranilate isomerase (PRAI)" evidence="10">
    <location>
        <begin position="9"/>
        <end position="200"/>
    </location>
</feature>
<dbReference type="PANTHER" id="PTHR42894:SF1">
    <property type="entry name" value="N-(5'-PHOSPHORIBOSYL)ANTHRANILATE ISOMERASE"/>
    <property type="match status" value="1"/>
</dbReference>
<dbReference type="InterPro" id="IPR011060">
    <property type="entry name" value="RibuloseP-bd_barrel"/>
</dbReference>
<evidence type="ECO:0000256" key="3">
    <source>
        <dbReference type="ARBA" id="ARBA00012572"/>
    </source>
</evidence>
<keyword evidence="7 9" id="KW-0057">Aromatic amino acid biosynthesis</keyword>
<dbReference type="RefSeq" id="WP_102714413.1">
    <property type="nucleotide sequence ID" value="NZ_CABMLK010000001.1"/>
</dbReference>
<dbReference type="EMBL" id="PJKA01000012">
    <property type="protein sequence ID" value="PNC17731.1"/>
    <property type="molecule type" value="Genomic_DNA"/>
</dbReference>
<comment type="catalytic activity">
    <reaction evidence="1 9">
        <text>N-(5-phospho-beta-D-ribosyl)anthranilate = 1-(2-carboxyphenylamino)-1-deoxy-D-ribulose 5-phosphate</text>
        <dbReference type="Rhea" id="RHEA:21540"/>
        <dbReference type="ChEBI" id="CHEBI:18277"/>
        <dbReference type="ChEBI" id="CHEBI:58613"/>
        <dbReference type="EC" id="5.3.1.24"/>
    </reaction>
</comment>
<comment type="pathway">
    <text evidence="2 9">Amino-acid biosynthesis; L-tryptophan biosynthesis; L-tryptophan from chorismate: step 3/5.</text>
</comment>
<dbReference type="OrthoDB" id="9786954at2"/>
<evidence type="ECO:0000256" key="6">
    <source>
        <dbReference type="ARBA" id="ARBA00022822"/>
    </source>
</evidence>
<evidence type="ECO:0000256" key="7">
    <source>
        <dbReference type="ARBA" id="ARBA00023141"/>
    </source>
</evidence>
<organism evidence="11 12">
    <name type="scientific">Akkermansia muciniphila</name>
    <dbReference type="NCBI Taxonomy" id="239935"/>
    <lineage>
        <taxon>Bacteria</taxon>
        <taxon>Pseudomonadati</taxon>
        <taxon>Verrucomicrobiota</taxon>
        <taxon>Verrucomicrobiia</taxon>
        <taxon>Verrucomicrobiales</taxon>
        <taxon>Akkermansiaceae</taxon>
        <taxon>Akkermansia</taxon>
    </lineage>
</organism>
<dbReference type="PANTHER" id="PTHR42894">
    <property type="entry name" value="N-(5'-PHOSPHORIBOSYL)ANTHRANILATE ISOMERASE"/>
    <property type="match status" value="1"/>
</dbReference>
<dbReference type="HAMAP" id="MF_00135">
    <property type="entry name" value="PRAI"/>
    <property type="match status" value="1"/>
</dbReference>
<dbReference type="InterPro" id="IPR001240">
    <property type="entry name" value="PRAI_dom"/>
</dbReference>
<evidence type="ECO:0000313" key="12">
    <source>
        <dbReference type="Proteomes" id="UP000236000"/>
    </source>
</evidence>
<dbReference type="Proteomes" id="UP000236000">
    <property type="component" value="Unassembled WGS sequence"/>
</dbReference>
<evidence type="ECO:0000259" key="10">
    <source>
        <dbReference type="Pfam" id="PF00697"/>
    </source>
</evidence>
<dbReference type="Pfam" id="PF00697">
    <property type="entry name" value="PRAI"/>
    <property type="match status" value="1"/>
</dbReference>
<protein>
    <recommendedName>
        <fullName evidence="4 9">N-(5'-phosphoribosyl)anthranilate isomerase</fullName>
        <shortName evidence="9">PRAI</shortName>
        <ecNumber evidence="3 9">5.3.1.24</ecNumber>
    </recommendedName>
</protein>